<dbReference type="InterPro" id="IPR027417">
    <property type="entry name" value="P-loop_NTPase"/>
</dbReference>
<dbReference type="AlphaFoldDB" id="A0AAP5T8L3"/>
<accession>A0AAP5T8L3</accession>
<evidence type="ECO:0000259" key="2">
    <source>
        <dbReference type="Pfam" id="PF13304"/>
    </source>
</evidence>
<dbReference type="GO" id="GO:0009432">
    <property type="term" value="P:SOS response"/>
    <property type="evidence" value="ECO:0007669"/>
    <property type="project" value="UniProtKB-KW"/>
</dbReference>
<dbReference type="Pfam" id="PF13304">
    <property type="entry name" value="AAA_21"/>
    <property type="match status" value="1"/>
</dbReference>
<dbReference type="InterPro" id="IPR014555">
    <property type="entry name" value="RecF-like"/>
</dbReference>
<dbReference type="InterPro" id="IPR003959">
    <property type="entry name" value="ATPase_AAA_core"/>
</dbReference>
<keyword evidence="1" id="KW-0742">SOS response</keyword>
<protein>
    <submittedName>
        <fullName evidence="3">AAA family ATPase</fullName>
    </submittedName>
</protein>
<dbReference type="GO" id="GO:0005524">
    <property type="term" value="F:ATP binding"/>
    <property type="evidence" value="ECO:0007669"/>
    <property type="project" value="InterPro"/>
</dbReference>
<reference evidence="3" key="1">
    <citation type="submission" date="2023-10" db="EMBL/GenBank/DDBJ databases">
        <title>Development of a sustainable strategy for remediation of hydrocarbon-contaminated territories based on the waste exchange concept.</title>
        <authorList>
            <person name="Krivoruchko A."/>
        </authorList>
    </citation>
    <scope>NUCLEOTIDE SEQUENCE</scope>
    <source>
        <strain evidence="3">IEGM 1325</strain>
    </source>
</reference>
<feature type="domain" description="ATPase AAA-type core" evidence="2">
    <location>
        <begin position="25"/>
        <end position="323"/>
    </location>
</feature>
<evidence type="ECO:0000313" key="4">
    <source>
        <dbReference type="Proteomes" id="UP001185728"/>
    </source>
</evidence>
<dbReference type="Proteomes" id="UP001185728">
    <property type="component" value="Unassembled WGS sequence"/>
</dbReference>
<comment type="caution">
    <text evidence="3">The sequence shown here is derived from an EMBL/GenBank/DDBJ whole genome shotgun (WGS) entry which is preliminary data.</text>
</comment>
<dbReference type="EMBL" id="JAWLUK010000024">
    <property type="protein sequence ID" value="MDV7178102.1"/>
    <property type="molecule type" value="Genomic_DNA"/>
</dbReference>
<proteinExistence type="predicted"/>
<dbReference type="Gene3D" id="3.40.50.300">
    <property type="entry name" value="P-loop containing nucleotide triphosphate hydrolases"/>
    <property type="match status" value="2"/>
</dbReference>
<dbReference type="PIRSF" id="PIRSF029347">
    <property type="entry name" value="RecF"/>
    <property type="match status" value="1"/>
</dbReference>
<dbReference type="SUPFAM" id="SSF52540">
    <property type="entry name" value="P-loop containing nucleoside triphosphate hydrolases"/>
    <property type="match status" value="1"/>
</dbReference>
<dbReference type="RefSeq" id="WP_036383860.1">
    <property type="nucleotide sequence ID" value="NZ_JAWLUK010000024.1"/>
</dbReference>
<evidence type="ECO:0000256" key="1">
    <source>
        <dbReference type="ARBA" id="ARBA00023236"/>
    </source>
</evidence>
<dbReference type="PANTHER" id="PTHR32182">
    <property type="entry name" value="DNA REPLICATION AND REPAIR PROTEIN RECF"/>
    <property type="match status" value="1"/>
</dbReference>
<evidence type="ECO:0000313" key="3">
    <source>
        <dbReference type="EMBL" id="MDV7178102.1"/>
    </source>
</evidence>
<dbReference type="PANTHER" id="PTHR32182:SF22">
    <property type="entry name" value="ATP-DEPENDENT ENDONUCLEASE, OLD FAMILY-RELATED"/>
    <property type="match status" value="1"/>
</dbReference>
<name>A0AAP5T8L3_9MICC</name>
<dbReference type="GO" id="GO:0000731">
    <property type="term" value="P:DNA synthesis involved in DNA repair"/>
    <property type="evidence" value="ECO:0007669"/>
    <property type="project" value="TreeGrafter"/>
</dbReference>
<organism evidence="3 4">
    <name type="scientific">Micrococcus yunnanensis</name>
    <dbReference type="NCBI Taxonomy" id="566027"/>
    <lineage>
        <taxon>Bacteria</taxon>
        <taxon>Bacillati</taxon>
        <taxon>Actinomycetota</taxon>
        <taxon>Actinomycetes</taxon>
        <taxon>Micrococcales</taxon>
        <taxon>Micrococcaceae</taxon>
        <taxon>Micrococcus</taxon>
    </lineage>
</organism>
<dbReference type="GO" id="GO:0006302">
    <property type="term" value="P:double-strand break repair"/>
    <property type="evidence" value="ECO:0007669"/>
    <property type="project" value="TreeGrafter"/>
</dbReference>
<keyword evidence="1" id="KW-0227">DNA damage</keyword>
<dbReference type="GO" id="GO:0016887">
    <property type="term" value="F:ATP hydrolysis activity"/>
    <property type="evidence" value="ECO:0007669"/>
    <property type="project" value="InterPro"/>
</dbReference>
<sequence>MRLDTFRVEGFRSIRDATLELRDGVTLLIGANGAGKSNVIGAMELLGRVVDNSFSEELLRMGGVRAQLHASPTGDDAETICLSVASKPRRSVLHDGDRFVNRYSVCLQASDDDAPLIRETTEIHNIDRYKTGLKTPYGLSDRSVIRRRAEESSGITAATHIAAMAGGVRVFHVDDTSPQAPALQRADEADNLTLHDDAANLAPVLLRLKTHDRPRYDRIVRSVRVVAPFFDDFVLQPLGGHVQLRWRQIGMDRVFHGRFLSSGTLRFISLATLLLQDSMPGVVVLDEPELGLHPVAISQLAELLTAAAEHVQVVAATQSVPLLSCFAVDDVVLVDRTGGTTTLAAPPVEALDAWLDEYTTGELWEMNLLGGMPGPDIVPPPREQGAAS</sequence>
<gene>
    <name evidence="3" type="ORF">R4064_10755</name>
</gene>